<evidence type="ECO:0000256" key="1">
    <source>
        <dbReference type="SAM" id="MobiDB-lite"/>
    </source>
</evidence>
<feature type="region of interest" description="Disordered" evidence="1">
    <location>
        <begin position="68"/>
        <end position="104"/>
    </location>
</feature>
<comment type="caution">
    <text evidence="2">The sequence shown here is derived from an EMBL/GenBank/DDBJ whole genome shotgun (WGS) entry which is preliminary data.</text>
</comment>
<dbReference type="AlphaFoldDB" id="A0AAD6X5K5"/>
<evidence type="ECO:0000313" key="2">
    <source>
        <dbReference type="EMBL" id="KAJ7035751.1"/>
    </source>
</evidence>
<organism evidence="2 3">
    <name type="scientific">Mycena alexandri</name>
    <dbReference type="NCBI Taxonomy" id="1745969"/>
    <lineage>
        <taxon>Eukaryota</taxon>
        <taxon>Fungi</taxon>
        <taxon>Dikarya</taxon>
        <taxon>Basidiomycota</taxon>
        <taxon>Agaricomycotina</taxon>
        <taxon>Agaricomycetes</taxon>
        <taxon>Agaricomycetidae</taxon>
        <taxon>Agaricales</taxon>
        <taxon>Marasmiineae</taxon>
        <taxon>Mycenaceae</taxon>
        <taxon>Mycena</taxon>
    </lineage>
</organism>
<dbReference type="EMBL" id="JARJCM010000048">
    <property type="protein sequence ID" value="KAJ7035751.1"/>
    <property type="molecule type" value="Genomic_DNA"/>
</dbReference>
<accession>A0AAD6X5K5</accession>
<evidence type="ECO:0000313" key="3">
    <source>
        <dbReference type="Proteomes" id="UP001218188"/>
    </source>
</evidence>
<protein>
    <submittedName>
        <fullName evidence="2">Uncharacterized protein</fullName>
    </submittedName>
</protein>
<keyword evidence="3" id="KW-1185">Reference proteome</keyword>
<sequence>MPEKGVLLLFEREVQWEERQQPVSVDRGDDNVFMGDFIIHPACCADPEGTRQTFTLHISSPADAKFVELPRLPAPPPAPAPTSVEKKGKKKGKKTQQSDPPSHYCKSCYRASSVDNVDISSNQNSVTEHENTSPAPLVDKNMPTTEFVSSLKIHGRISAKARGKELVVAICNSNTGENIVFRIAFGLEAHCFWIPIEWCRQIVSAPTVPRGSKSQAYAVPDEYIEGPATDRLISIQAAFIRPEYTLLFVDHNVMIQFHLMQTRAAFTSRDLVPTSEFWSCLWSGNHGPVYSLEPEATLRAIDEWRLRILAHPDDLTSIFMAMKEDQSVFNGSGAQEATDQLLCAFISPQMPALYICMHDMVWARFRKVFVEYDATRMALVLPDAKLPYVSGNSPLRMNNSGHTKYLHHIDSYRRKACTLNVDELKIGHDLGLFIPNAVIQPDGHAEVPSGISPALPTVPTVLRSDRGQGQKTVRVPNIAITMAGNGSGRTSYSPFTAQPGSDWISARREKVLSDVKADVNDTTLGLYSFRIFVDCVWSVQKLKGTPLPRGPRPLVTIGQSNRKRPLAEEIAKTAAPKKRRISLDLIENVDLGAADDRILTRSQRKLL</sequence>
<gene>
    <name evidence="2" type="ORF">C8F04DRAFT_1341690</name>
</gene>
<name>A0AAD6X5K5_9AGAR</name>
<proteinExistence type="predicted"/>
<reference evidence="2" key="1">
    <citation type="submission" date="2023-03" db="EMBL/GenBank/DDBJ databases">
        <title>Massive genome expansion in bonnet fungi (Mycena s.s.) driven by repeated elements and novel gene families across ecological guilds.</title>
        <authorList>
            <consortium name="Lawrence Berkeley National Laboratory"/>
            <person name="Harder C.B."/>
            <person name="Miyauchi S."/>
            <person name="Viragh M."/>
            <person name="Kuo A."/>
            <person name="Thoen E."/>
            <person name="Andreopoulos B."/>
            <person name="Lu D."/>
            <person name="Skrede I."/>
            <person name="Drula E."/>
            <person name="Henrissat B."/>
            <person name="Morin E."/>
            <person name="Kohler A."/>
            <person name="Barry K."/>
            <person name="LaButti K."/>
            <person name="Morin E."/>
            <person name="Salamov A."/>
            <person name="Lipzen A."/>
            <person name="Mereny Z."/>
            <person name="Hegedus B."/>
            <person name="Baldrian P."/>
            <person name="Stursova M."/>
            <person name="Weitz H."/>
            <person name="Taylor A."/>
            <person name="Grigoriev I.V."/>
            <person name="Nagy L.G."/>
            <person name="Martin F."/>
            <person name="Kauserud H."/>
        </authorList>
    </citation>
    <scope>NUCLEOTIDE SEQUENCE</scope>
    <source>
        <strain evidence="2">CBHHK200</strain>
    </source>
</reference>
<dbReference type="Proteomes" id="UP001218188">
    <property type="component" value="Unassembled WGS sequence"/>
</dbReference>